<reference evidence="1 2" key="1">
    <citation type="submission" date="2021-06" db="EMBL/GenBank/DDBJ databases">
        <title>Caerostris extrusa draft genome.</title>
        <authorList>
            <person name="Kono N."/>
            <person name="Arakawa K."/>
        </authorList>
    </citation>
    <scope>NUCLEOTIDE SEQUENCE [LARGE SCALE GENOMIC DNA]</scope>
</reference>
<protein>
    <submittedName>
        <fullName evidence="1">Uncharacterized protein</fullName>
    </submittedName>
</protein>
<comment type="caution">
    <text evidence="1">The sequence shown here is derived from an EMBL/GenBank/DDBJ whole genome shotgun (WGS) entry which is preliminary data.</text>
</comment>
<accession>A0AAV4XC88</accession>
<name>A0AAV4XC88_CAEEX</name>
<evidence type="ECO:0000313" key="2">
    <source>
        <dbReference type="Proteomes" id="UP001054945"/>
    </source>
</evidence>
<dbReference type="AlphaFoldDB" id="A0AAV4XC88"/>
<keyword evidence="2" id="KW-1185">Reference proteome</keyword>
<dbReference type="Proteomes" id="UP001054945">
    <property type="component" value="Unassembled WGS sequence"/>
</dbReference>
<gene>
    <name evidence="1" type="ORF">CEXT_232831</name>
</gene>
<evidence type="ECO:0000313" key="1">
    <source>
        <dbReference type="EMBL" id="GIY92308.1"/>
    </source>
</evidence>
<sequence>MVGKTRRNGRTCTQNFKRSSLHTEKVRKYRNKVSSKSKEPFWEDRTVRESFHASALCGSREVIVSREIWKAIGEKEAYKYQTLPDEFVTVSNTKSF</sequence>
<dbReference type="EMBL" id="BPLR01000125">
    <property type="protein sequence ID" value="GIY92308.1"/>
    <property type="molecule type" value="Genomic_DNA"/>
</dbReference>
<proteinExistence type="predicted"/>
<organism evidence="1 2">
    <name type="scientific">Caerostris extrusa</name>
    <name type="common">Bark spider</name>
    <name type="synonym">Caerostris bankana</name>
    <dbReference type="NCBI Taxonomy" id="172846"/>
    <lineage>
        <taxon>Eukaryota</taxon>
        <taxon>Metazoa</taxon>
        <taxon>Ecdysozoa</taxon>
        <taxon>Arthropoda</taxon>
        <taxon>Chelicerata</taxon>
        <taxon>Arachnida</taxon>
        <taxon>Araneae</taxon>
        <taxon>Araneomorphae</taxon>
        <taxon>Entelegynae</taxon>
        <taxon>Araneoidea</taxon>
        <taxon>Araneidae</taxon>
        <taxon>Caerostris</taxon>
    </lineage>
</organism>